<sequence length="104" mass="11401">MIRARRFVAVLCIGIVASTTSMAKPVPPLSAKFSHPTNRYPHNVLGDLRGFAELEVTLKAGTTLQLVLPENRVFEHIAPRLWDVDGDGIPEIVAVESDQRLGRG</sequence>
<comment type="caution">
    <text evidence="2">The sequence shown here is derived from an EMBL/GenBank/DDBJ whole genome shotgun (WGS) entry which is preliminary data.</text>
</comment>
<reference evidence="2" key="1">
    <citation type="submission" date="2023-02" db="EMBL/GenBank/DDBJ databases">
        <title>Description of Roseinatronobacter alkalisoli sp. nov., an alkaliphilic bacerium isolated from soda soil.</title>
        <authorList>
            <person name="Wei W."/>
        </authorList>
    </citation>
    <scope>NUCLEOTIDE SEQUENCE</scope>
    <source>
        <strain evidence="2">HJB301</strain>
    </source>
</reference>
<evidence type="ECO:0000256" key="1">
    <source>
        <dbReference type="SAM" id="SignalP"/>
    </source>
</evidence>
<organism evidence="2 3">
    <name type="scientific">Roseinatronobacter alkalisoli</name>
    <dbReference type="NCBI Taxonomy" id="3028235"/>
    <lineage>
        <taxon>Bacteria</taxon>
        <taxon>Pseudomonadati</taxon>
        <taxon>Pseudomonadota</taxon>
        <taxon>Alphaproteobacteria</taxon>
        <taxon>Rhodobacterales</taxon>
        <taxon>Paracoccaceae</taxon>
        <taxon>Roseinatronobacter</taxon>
    </lineage>
</organism>
<accession>A0ABT5T3E8</accession>
<feature type="signal peptide" evidence="1">
    <location>
        <begin position="1"/>
        <end position="23"/>
    </location>
</feature>
<proteinExistence type="predicted"/>
<name>A0ABT5T3E8_9RHOB</name>
<dbReference type="Proteomes" id="UP001431784">
    <property type="component" value="Unassembled WGS sequence"/>
</dbReference>
<protein>
    <recommendedName>
        <fullName evidence="4">VCBS repeat-containing protein</fullName>
    </recommendedName>
</protein>
<evidence type="ECO:0000313" key="3">
    <source>
        <dbReference type="Proteomes" id="UP001431784"/>
    </source>
</evidence>
<evidence type="ECO:0008006" key="4">
    <source>
        <dbReference type="Google" id="ProtNLM"/>
    </source>
</evidence>
<keyword evidence="3" id="KW-1185">Reference proteome</keyword>
<feature type="chain" id="PRO_5046782919" description="VCBS repeat-containing protein" evidence="1">
    <location>
        <begin position="24"/>
        <end position="104"/>
    </location>
</feature>
<dbReference type="RefSeq" id="WP_274350113.1">
    <property type="nucleotide sequence ID" value="NZ_JAQZSM010000001.1"/>
</dbReference>
<keyword evidence="1" id="KW-0732">Signal</keyword>
<gene>
    <name evidence="2" type="ORF">PUT78_00885</name>
</gene>
<dbReference type="EMBL" id="JAQZSM010000001">
    <property type="protein sequence ID" value="MDD7969640.1"/>
    <property type="molecule type" value="Genomic_DNA"/>
</dbReference>
<evidence type="ECO:0000313" key="2">
    <source>
        <dbReference type="EMBL" id="MDD7969640.1"/>
    </source>
</evidence>